<organism evidence="2 3">
    <name type="scientific">Gordonia polyisoprenivorans</name>
    <dbReference type="NCBI Taxonomy" id="84595"/>
    <lineage>
        <taxon>Bacteria</taxon>
        <taxon>Bacillati</taxon>
        <taxon>Actinomycetota</taxon>
        <taxon>Actinomycetes</taxon>
        <taxon>Mycobacteriales</taxon>
        <taxon>Gordoniaceae</taxon>
        <taxon>Gordonia</taxon>
    </lineage>
</organism>
<comment type="caution">
    <text evidence="2">The sequence shown here is derived from an EMBL/GenBank/DDBJ whole genome shotgun (WGS) entry which is preliminary data.</text>
</comment>
<keyword evidence="1" id="KW-1133">Transmembrane helix</keyword>
<evidence type="ECO:0000313" key="3">
    <source>
        <dbReference type="Proteomes" id="UP000563898"/>
    </source>
</evidence>
<evidence type="ECO:0000313" key="2">
    <source>
        <dbReference type="EMBL" id="NKY00311.1"/>
    </source>
</evidence>
<dbReference type="RefSeq" id="WP_006372699.1">
    <property type="nucleotide sequence ID" value="NZ_JAAXPC010000001.1"/>
</dbReference>
<sequence>MSPHPTDDEWNREQRSETTTERLDRNWSALLQELRVVQTGVQILTGFLLTLPFQSRFSELDDGMRVTYLITVSLAMAAAIALAAPVALHRALFRRHRLDVIVTSAHRLALVGLVLLGLALAGAMVVVFGATAGTAPGILAGAATLVMFACLWLVFPFALRVRADNPPSDARHRP</sequence>
<accession>A0A846WIV0</accession>
<dbReference type="Proteomes" id="UP000563898">
    <property type="component" value="Unassembled WGS sequence"/>
</dbReference>
<keyword evidence="1" id="KW-0812">Transmembrane</keyword>
<dbReference type="EMBL" id="JAAXPC010000001">
    <property type="protein sequence ID" value="NKY00311.1"/>
    <property type="molecule type" value="Genomic_DNA"/>
</dbReference>
<keyword evidence="1" id="KW-0472">Membrane</keyword>
<gene>
    <name evidence="2" type="ORF">HGA05_01775</name>
</gene>
<feature type="transmembrane region" description="Helical" evidence="1">
    <location>
        <begin position="66"/>
        <end position="88"/>
    </location>
</feature>
<feature type="transmembrane region" description="Helical" evidence="1">
    <location>
        <begin position="138"/>
        <end position="159"/>
    </location>
</feature>
<feature type="transmembrane region" description="Helical" evidence="1">
    <location>
        <begin position="108"/>
        <end position="132"/>
    </location>
</feature>
<protein>
    <recommendedName>
        <fullName evidence="4">Sodium:proton antiporter</fullName>
    </recommendedName>
</protein>
<evidence type="ECO:0000256" key="1">
    <source>
        <dbReference type="SAM" id="Phobius"/>
    </source>
</evidence>
<evidence type="ECO:0008006" key="4">
    <source>
        <dbReference type="Google" id="ProtNLM"/>
    </source>
</evidence>
<dbReference type="AlphaFoldDB" id="A0A846WIV0"/>
<reference evidence="2 3" key="1">
    <citation type="submission" date="2020-04" db="EMBL/GenBank/DDBJ databases">
        <title>MicrobeNet Type strains.</title>
        <authorList>
            <person name="Nicholson A.C."/>
        </authorList>
    </citation>
    <scope>NUCLEOTIDE SEQUENCE [LARGE SCALE GENOMIC DNA]</scope>
    <source>
        <strain evidence="2 3">ATCC BAA-14</strain>
    </source>
</reference>
<dbReference type="InterPro" id="IPR046291">
    <property type="entry name" value="DUF6328"/>
</dbReference>
<dbReference type="Pfam" id="PF19853">
    <property type="entry name" value="DUF6328"/>
    <property type="match status" value="1"/>
</dbReference>
<name>A0A846WIV0_9ACTN</name>
<proteinExistence type="predicted"/>